<dbReference type="VEuPathDB" id="FungiDB:TRICI_004776"/>
<reference evidence="1" key="1">
    <citation type="journal article" date="2019" name="G3 (Bethesda)">
        <title>Genome Assemblies of Two Rare Opportunistic Yeast Pathogens: Diutina rugosa (syn. Candida rugosa) and Trichomonascus ciferrii (syn. Candida ciferrii).</title>
        <authorList>
            <person name="Mixao V."/>
            <person name="Saus E."/>
            <person name="Hansen A.P."/>
            <person name="Lass-Florl C."/>
            <person name="Gabaldon T."/>
        </authorList>
    </citation>
    <scope>NUCLEOTIDE SEQUENCE</scope>
    <source>
        <strain evidence="1">CBS 4856</strain>
    </source>
</reference>
<dbReference type="AlphaFoldDB" id="A0A642UZE8"/>
<dbReference type="Gene3D" id="3.30.559.30">
    <property type="entry name" value="Nonribosomal peptide synthetase, condensation domain"/>
    <property type="match status" value="1"/>
</dbReference>
<dbReference type="Proteomes" id="UP000761534">
    <property type="component" value="Unassembled WGS sequence"/>
</dbReference>
<dbReference type="PANTHER" id="PTHR28037">
    <property type="entry name" value="ALCOHOL O-ACETYLTRANSFERASE 1-RELATED"/>
    <property type="match status" value="1"/>
</dbReference>
<accession>A0A642UZE8</accession>
<keyword evidence="2" id="KW-1185">Reference proteome</keyword>
<dbReference type="PANTHER" id="PTHR28037:SF1">
    <property type="entry name" value="ALCOHOL O-ACETYLTRANSFERASE 1-RELATED"/>
    <property type="match status" value="1"/>
</dbReference>
<dbReference type="GO" id="GO:0008080">
    <property type="term" value="F:N-acetyltransferase activity"/>
    <property type="evidence" value="ECO:0007669"/>
    <property type="project" value="TreeGrafter"/>
</dbReference>
<dbReference type="SUPFAM" id="SSF52777">
    <property type="entry name" value="CoA-dependent acyltransferases"/>
    <property type="match status" value="2"/>
</dbReference>
<dbReference type="OrthoDB" id="2150604at2759"/>
<evidence type="ECO:0008006" key="3">
    <source>
        <dbReference type="Google" id="ProtNLM"/>
    </source>
</evidence>
<dbReference type="Gene3D" id="3.30.559.10">
    <property type="entry name" value="Chloramphenicol acetyltransferase-like domain"/>
    <property type="match status" value="1"/>
</dbReference>
<dbReference type="InterPro" id="IPR052058">
    <property type="entry name" value="Alcohol_O-acetyltransferase"/>
</dbReference>
<evidence type="ECO:0000313" key="2">
    <source>
        <dbReference type="Proteomes" id="UP000761534"/>
    </source>
</evidence>
<comment type="caution">
    <text evidence="1">The sequence shown here is derived from an EMBL/GenBank/DDBJ whole genome shotgun (WGS) entry which is preliminary data.</text>
</comment>
<name>A0A642UZE8_9ASCO</name>
<dbReference type="Pfam" id="PF07247">
    <property type="entry name" value="AATase"/>
    <property type="match status" value="1"/>
</dbReference>
<proteinExistence type="predicted"/>
<dbReference type="InterPro" id="IPR023213">
    <property type="entry name" value="CAT-like_dom_sf"/>
</dbReference>
<sequence>MVACERSCGENDMGMSSVIFVSATFTQVLDKERLHEALGKLVDEEPILRCNVFGVKDSSPYFGCIDVDLDKVILYRPDITSCQELSDLLIPGEKYEYGDEHMPLWRAYVIGEDGKELAWVYDHCISDGTSGVLFHQKLLRIMNNGKVSNKKPDEAKIGPCLEDAIDIRPSWGFSLQFASSMLKKKLFGGPKTWTGPPPVIPMQSQSELFEFDSEFSAQLLAYCRRHQITLTSLLYGAFLQSLRHIIPDEDQQTYDDISFCCPVNARKYNTALSDELGNYVFQFSHKAPLKDNKTINEEAKEILPALKAALADPAEIKYVIGLLGYVNIRNYLNDEFKVQNRSGAMEISNLGSFDFSSNPDQINISKLMFTQGVNSLSCYTTLSLVGVKNGPICGSISVGRDDSNHSICKTLLNEVFQRLHNLLQSE</sequence>
<dbReference type="InterPro" id="IPR010828">
    <property type="entry name" value="Atf2/Sli1-like"/>
</dbReference>
<organism evidence="1 2">
    <name type="scientific">Trichomonascus ciferrii</name>
    <dbReference type="NCBI Taxonomy" id="44093"/>
    <lineage>
        <taxon>Eukaryota</taxon>
        <taxon>Fungi</taxon>
        <taxon>Dikarya</taxon>
        <taxon>Ascomycota</taxon>
        <taxon>Saccharomycotina</taxon>
        <taxon>Dipodascomycetes</taxon>
        <taxon>Dipodascales</taxon>
        <taxon>Trichomonascaceae</taxon>
        <taxon>Trichomonascus</taxon>
        <taxon>Trichomonascus ciferrii complex</taxon>
    </lineage>
</organism>
<evidence type="ECO:0000313" key="1">
    <source>
        <dbReference type="EMBL" id="KAA8908438.1"/>
    </source>
</evidence>
<protein>
    <recommendedName>
        <fullName evidence="3">Alcohol acetyltransferase</fullName>
    </recommendedName>
</protein>
<dbReference type="EMBL" id="SWFS01000364">
    <property type="protein sequence ID" value="KAA8908438.1"/>
    <property type="molecule type" value="Genomic_DNA"/>
</dbReference>
<gene>
    <name evidence="1" type="ORF">TRICI_004776</name>
</gene>